<feature type="compositionally biased region" description="Low complexity" evidence="1">
    <location>
        <begin position="49"/>
        <end position="58"/>
    </location>
</feature>
<sequence length="149" mass="15631">MPTLTVTGGPQIPSPFLSEDKARTRSLATCTRNARKKKKKCCEAHHLSAARSSSSRRAQPTRVRSGRARCSSPASYTNKPTERARHSRTLARTHARELHTRRPRGGRGEGRGGERGEGKGGEANERGGGGGGGGGGSGGSGGVDREAEE</sequence>
<keyword evidence="3" id="KW-1185">Reference proteome</keyword>
<evidence type="ECO:0000313" key="2">
    <source>
        <dbReference type="EnsemblPlants" id="OGLUM05G25590.2"/>
    </source>
</evidence>
<dbReference type="AlphaFoldDB" id="A0A0E0A251"/>
<reference evidence="2" key="1">
    <citation type="submission" date="2015-04" db="UniProtKB">
        <authorList>
            <consortium name="EnsemblPlants"/>
        </authorList>
    </citation>
    <scope>IDENTIFICATION</scope>
</reference>
<proteinExistence type="predicted"/>
<reference evidence="2" key="2">
    <citation type="submission" date="2018-05" db="EMBL/GenBank/DDBJ databases">
        <title>OgluRS3 (Oryza glumaepatula Reference Sequence Version 3).</title>
        <authorList>
            <person name="Zhang J."/>
            <person name="Kudrna D."/>
            <person name="Lee S."/>
            <person name="Talag J."/>
            <person name="Welchert J."/>
            <person name="Wing R.A."/>
        </authorList>
    </citation>
    <scope>NUCLEOTIDE SEQUENCE [LARGE SCALE GENOMIC DNA]</scope>
</reference>
<accession>A0A0E0A251</accession>
<organism evidence="2">
    <name type="scientific">Oryza glumipatula</name>
    <dbReference type="NCBI Taxonomy" id="40148"/>
    <lineage>
        <taxon>Eukaryota</taxon>
        <taxon>Viridiplantae</taxon>
        <taxon>Streptophyta</taxon>
        <taxon>Embryophyta</taxon>
        <taxon>Tracheophyta</taxon>
        <taxon>Spermatophyta</taxon>
        <taxon>Magnoliopsida</taxon>
        <taxon>Liliopsida</taxon>
        <taxon>Poales</taxon>
        <taxon>Poaceae</taxon>
        <taxon>BOP clade</taxon>
        <taxon>Oryzoideae</taxon>
        <taxon>Oryzeae</taxon>
        <taxon>Oryzinae</taxon>
        <taxon>Oryza</taxon>
    </lineage>
</organism>
<feature type="region of interest" description="Disordered" evidence="1">
    <location>
        <begin position="30"/>
        <end position="149"/>
    </location>
</feature>
<evidence type="ECO:0000313" key="3">
    <source>
        <dbReference type="Proteomes" id="UP000026961"/>
    </source>
</evidence>
<feature type="compositionally biased region" description="Gly residues" evidence="1">
    <location>
        <begin position="126"/>
        <end position="142"/>
    </location>
</feature>
<dbReference type="EnsemblPlants" id="OGLUM05G25590.2">
    <property type="protein sequence ID" value="OGLUM05G25590.2"/>
    <property type="gene ID" value="OGLUM05G25590"/>
</dbReference>
<dbReference type="Proteomes" id="UP000026961">
    <property type="component" value="Chromosome 5"/>
</dbReference>
<dbReference type="HOGENOM" id="CLU_1752580_0_0_1"/>
<feature type="compositionally biased region" description="Basic and acidic residues" evidence="1">
    <location>
        <begin position="94"/>
        <end position="125"/>
    </location>
</feature>
<dbReference type="Gramene" id="OGLUM05G25590.2">
    <property type="protein sequence ID" value="OGLUM05G25590.2"/>
    <property type="gene ID" value="OGLUM05G25590"/>
</dbReference>
<evidence type="ECO:0000256" key="1">
    <source>
        <dbReference type="SAM" id="MobiDB-lite"/>
    </source>
</evidence>
<protein>
    <submittedName>
        <fullName evidence="2">Uncharacterized protein</fullName>
    </submittedName>
</protein>
<name>A0A0E0A251_9ORYZ</name>
<feature type="region of interest" description="Disordered" evidence="1">
    <location>
        <begin position="1"/>
        <end position="20"/>
    </location>
</feature>